<dbReference type="CDD" id="cd12919">
    <property type="entry name" value="VKOR_2"/>
    <property type="match status" value="1"/>
</dbReference>
<keyword evidence="15" id="KW-1185">Reference proteome</keyword>
<comment type="subcellular location">
    <subcellularLocation>
        <location evidence="1">Membrane</location>
        <topology evidence="1">Multi-pass membrane protein</topology>
    </subcellularLocation>
</comment>
<dbReference type="GO" id="GO:0016020">
    <property type="term" value="C:membrane"/>
    <property type="evidence" value="ECO:0007669"/>
    <property type="project" value="UniProtKB-SubCell"/>
</dbReference>
<accession>A0A7C9B9J7</accession>
<feature type="domain" description="SPW repeat-containing integral membrane" evidence="12">
    <location>
        <begin position="387"/>
        <end position="481"/>
    </location>
</feature>
<dbReference type="AlphaFoldDB" id="A0A7C9B9J7"/>
<keyword evidence="4" id="KW-0874">Quinone</keyword>
<feature type="transmembrane region" description="Helical" evidence="11">
    <location>
        <begin position="274"/>
        <end position="295"/>
    </location>
</feature>
<dbReference type="EMBL" id="WHLY01000002">
    <property type="protein sequence ID" value="MPR32016.1"/>
    <property type="molecule type" value="Genomic_DNA"/>
</dbReference>
<dbReference type="RefSeq" id="WP_152756191.1">
    <property type="nucleotide sequence ID" value="NZ_WHLY01000002.1"/>
</dbReference>
<evidence type="ECO:0000256" key="9">
    <source>
        <dbReference type="ARBA" id="ARBA00023284"/>
    </source>
</evidence>
<keyword evidence="9" id="KW-0676">Redox-active center</keyword>
<evidence type="ECO:0000256" key="8">
    <source>
        <dbReference type="ARBA" id="ARBA00023157"/>
    </source>
</evidence>
<keyword evidence="5 11" id="KW-1133">Transmembrane helix</keyword>
<keyword evidence="8" id="KW-1015">Disulfide bond</keyword>
<evidence type="ECO:0000313" key="14">
    <source>
        <dbReference type="EMBL" id="MPR32016.1"/>
    </source>
</evidence>
<keyword evidence="3 11" id="KW-0812">Transmembrane</keyword>
<evidence type="ECO:0000256" key="10">
    <source>
        <dbReference type="SAM" id="MobiDB-lite"/>
    </source>
</evidence>
<evidence type="ECO:0000313" key="15">
    <source>
        <dbReference type="Proteomes" id="UP000479293"/>
    </source>
</evidence>
<evidence type="ECO:0000259" key="12">
    <source>
        <dbReference type="Pfam" id="PF03779"/>
    </source>
</evidence>
<dbReference type="InterPro" id="IPR005530">
    <property type="entry name" value="SPW"/>
</dbReference>
<feature type="transmembrane region" description="Helical" evidence="11">
    <location>
        <begin position="119"/>
        <end position="139"/>
    </location>
</feature>
<name>A0A7C9B9J7_9BACT</name>
<feature type="transmembrane region" description="Helical" evidence="11">
    <location>
        <begin position="380"/>
        <end position="402"/>
    </location>
</feature>
<dbReference type="InterPro" id="IPR038354">
    <property type="entry name" value="VKOR_sf"/>
</dbReference>
<feature type="transmembrane region" description="Helical" evidence="11">
    <location>
        <begin position="151"/>
        <end position="173"/>
    </location>
</feature>
<gene>
    <name evidence="14" type="ORF">GBK04_01315</name>
</gene>
<reference evidence="14 15" key="1">
    <citation type="submission" date="2019-10" db="EMBL/GenBank/DDBJ databases">
        <title>Draft Genome Sequence of Cytophagaceae sp. SJW1-29.</title>
        <authorList>
            <person name="Choi A."/>
        </authorList>
    </citation>
    <scope>NUCLEOTIDE SEQUENCE [LARGE SCALE GENOMIC DNA]</scope>
    <source>
        <strain evidence="14 15">SJW1-29</strain>
    </source>
</reference>
<evidence type="ECO:0000256" key="5">
    <source>
        <dbReference type="ARBA" id="ARBA00022989"/>
    </source>
</evidence>
<evidence type="ECO:0000256" key="3">
    <source>
        <dbReference type="ARBA" id="ARBA00022692"/>
    </source>
</evidence>
<dbReference type="GO" id="GO:0048038">
    <property type="term" value="F:quinone binding"/>
    <property type="evidence" value="ECO:0007669"/>
    <property type="project" value="UniProtKB-KW"/>
</dbReference>
<feature type="transmembrane region" description="Helical" evidence="11">
    <location>
        <begin position="414"/>
        <end position="432"/>
    </location>
</feature>
<feature type="domain" description="Vitamin K epoxide reductase" evidence="13">
    <location>
        <begin position="194"/>
        <end position="321"/>
    </location>
</feature>
<dbReference type="Pfam" id="PF03779">
    <property type="entry name" value="SPW"/>
    <property type="match status" value="2"/>
</dbReference>
<proteinExistence type="inferred from homology"/>
<dbReference type="Pfam" id="PF07884">
    <property type="entry name" value="VKOR"/>
    <property type="match status" value="1"/>
</dbReference>
<organism evidence="14 15">
    <name type="scientific">Salmonirosea aquatica</name>
    <dbReference type="NCBI Taxonomy" id="2654236"/>
    <lineage>
        <taxon>Bacteria</taxon>
        <taxon>Pseudomonadati</taxon>
        <taxon>Bacteroidota</taxon>
        <taxon>Cytophagia</taxon>
        <taxon>Cytophagales</taxon>
        <taxon>Spirosomataceae</taxon>
        <taxon>Salmonirosea</taxon>
    </lineage>
</organism>
<keyword evidence="6" id="KW-0560">Oxidoreductase</keyword>
<sequence length="498" mass="55720">MENGMGERGVTRPMMKMDQDGGTSKGESMKMTHHDRMDMLMMHHKQTLWVYWLVVILGFWVLLSPLTFDYGKNPFLPSGGRSVWLSLDARVLAMKWSDIVCGILLIVFGWRSLTSNRPISVWICCFVGIWLSMAPLVFWSPSALAYMNDTLVGALVMGLTVLIPGMPNMIMYMEMGSEVPPGWTYNPSSWPQRWIMIVTGFMGWMVSRYLAAFQLGYLDTVWDPFFGHSSIEVLNSSMSHAMPVSDAGLGSLAYTFEFLMGFMGSPARWRTMPWMVTFFGILVIPLGLVHIFLVISQPVLVGAWCTLCIVPALIMLPMLPLEGDEVIAMFQFIKKARKRGDNLWKVFWFGGSLDSMDQDKRSPELVKFPDEKNSIFQASIWGMSFPWTLTISMLLGIILVFIPDIFGDTIQTQSATVNHLGGALIVVVSVISMGEVFRIGRYLNVLLGVGLAISIWFTEYPSLGLALASTILGVAAAALALPKGTQTEHYGDWDEYVR</sequence>
<evidence type="ECO:0000256" key="2">
    <source>
        <dbReference type="ARBA" id="ARBA00006214"/>
    </source>
</evidence>
<dbReference type="GO" id="GO:0016491">
    <property type="term" value="F:oxidoreductase activity"/>
    <property type="evidence" value="ECO:0007669"/>
    <property type="project" value="UniProtKB-KW"/>
</dbReference>
<evidence type="ECO:0000256" key="7">
    <source>
        <dbReference type="ARBA" id="ARBA00023136"/>
    </source>
</evidence>
<feature type="transmembrane region" description="Helical" evidence="11">
    <location>
        <begin position="49"/>
        <end position="71"/>
    </location>
</feature>
<evidence type="ECO:0000256" key="11">
    <source>
        <dbReference type="SAM" id="Phobius"/>
    </source>
</evidence>
<feature type="domain" description="SPW repeat-containing integral membrane" evidence="12">
    <location>
        <begin position="49"/>
        <end position="160"/>
    </location>
</feature>
<evidence type="ECO:0000259" key="13">
    <source>
        <dbReference type="Pfam" id="PF07884"/>
    </source>
</evidence>
<dbReference type="Proteomes" id="UP000479293">
    <property type="component" value="Unassembled WGS sequence"/>
</dbReference>
<keyword evidence="7 11" id="KW-0472">Membrane</keyword>
<feature type="transmembrane region" description="Helical" evidence="11">
    <location>
        <begin position="301"/>
        <end position="321"/>
    </location>
</feature>
<comment type="similarity">
    <text evidence="2">Belongs to the VKOR family.</text>
</comment>
<protein>
    <submittedName>
        <fullName evidence="14">Vitamin K epoxide reductase</fullName>
    </submittedName>
</protein>
<dbReference type="Gene3D" id="1.20.1440.130">
    <property type="entry name" value="VKOR domain"/>
    <property type="match status" value="1"/>
</dbReference>
<feature type="transmembrane region" description="Helical" evidence="11">
    <location>
        <begin position="194"/>
        <end position="218"/>
    </location>
</feature>
<comment type="caution">
    <text evidence="14">The sequence shown here is derived from an EMBL/GenBank/DDBJ whole genome shotgun (WGS) entry which is preliminary data.</text>
</comment>
<evidence type="ECO:0000256" key="4">
    <source>
        <dbReference type="ARBA" id="ARBA00022719"/>
    </source>
</evidence>
<feature type="transmembrane region" description="Helical" evidence="11">
    <location>
        <begin position="463"/>
        <end position="481"/>
    </location>
</feature>
<evidence type="ECO:0000256" key="6">
    <source>
        <dbReference type="ARBA" id="ARBA00023002"/>
    </source>
</evidence>
<evidence type="ECO:0000256" key="1">
    <source>
        <dbReference type="ARBA" id="ARBA00004141"/>
    </source>
</evidence>
<dbReference type="InterPro" id="IPR012932">
    <property type="entry name" value="VKOR"/>
</dbReference>
<feature type="transmembrane region" description="Helical" evidence="11">
    <location>
        <begin position="91"/>
        <end position="110"/>
    </location>
</feature>
<feature type="region of interest" description="Disordered" evidence="10">
    <location>
        <begin position="1"/>
        <end position="27"/>
    </location>
</feature>